<dbReference type="AlphaFoldDB" id="T0ZQP2"/>
<protein>
    <submittedName>
        <fullName evidence="8">Drug resistance transporter, EmrB/QacA subfamily</fullName>
    </submittedName>
</protein>
<accession>T0ZQP2</accession>
<dbReference type="GO" id="GO:0022857">
    <property type="term" value="F:transmembrane transporter activity"/>
    <property type="evidence" value="ECO:0007669"/>
    <property type="project" value="InterPro"/>
</dbReference>
<feature type="transmembrane region" description="Helical" evidence="6">
    <location>
        <begin position="63"/>
        <end position="86"/>
    </location>
</feature>
<keyword evidence="2" id="KW-0813">Transport</keyword>
<evidence type="ECO:0000256" key="3">
    <source>
        <dbReference type="ARBA" id="ARBA00022692"/>
    </source>
</evidence>
<evidence type="ECO:0000256" key="2">
    <source>
        <dbReference type="ARBA" id="ARBA00022448"/>
    </source>
</evidence>
<dbReference type="Gene3D" id="1.20.1250.20">
    <property type="entry name" value="MFS general substrate transporter like domains"/>
    <property type="match status" value="1"/>
</dbReference>
<dbReference type="PROSITE" id="PS50850">
    <property type="entry name" value="MFS"/>
    <property type="match status" value="1"/>
</dbReference>
<feature type="transmembrane region" description="Helical" evidence="6">
    <location>
        <begin position="171"/>
        <end position="190"/>
    </location>
</feature>
<feature type="non-terminal residue" evidence="8">
    <location>
        <position position="215"/>
    </location>
</feature>
<comment type="subcellular location">
    <subcellularLocation>
        <location evidence="1">Membrane</location>
        <topology evidence="1">Multi-pass membrane protein</topology>
    </subcellularLocation>
</comment>
<sequence>MSWRWIFYINVPIGIVAMATIAAVLHVPVVRVAHKIDWWGISLLSAGVVGLILLTTWGGVQYAWGSSTIIGLAIASVVLLVLFCLVELRATEPVIPMRLFRNRTFNAASAVGFVIGFTMFGAIVYLPLYLQIVHGASPTKSGLELLPMVLGMLTTFIVSGQLVSRTGRYKIFPIAGSAVTALGLDLMAHLGPTTSFGYVALYMVVVGLGLGLVMQ</sequence>
<feature type="domain" description="Major facilitator superfamily (MFS) profile" evidence="7">
    <location>
        <begin position="1"/>
        <end position="215"/>
    </location>
</feature>
<dbReference type="GO" id="GO:0005886">
    <property type="term" value="C:plasma membrane"/>
    <property type="evidence" value="ECO:0007669"/>
    <property type="project" value="TreeGrafter"/>
</dbReference>
<evidence type="ECO:0000259" key="7">
    <source>
        <dbReference type="PROSITE" id="PS50850"/>
    </source>
</evidence>
<dbReference type="InterPro" id="IPR036259">
    <property type="entry name" value="MFS_trans_sf"/>
</dbReference>
<keyword evidence="4 6" id="KW-1133">Transmembrane helix</keyword>
<evidence type="ECO:0000256" key="5">
    <source>
        <dbReference type="ARBA" id="ARBA00023136"/>
    </source>
</evidence>
<comment type="caution">
    <text evidence="8">The sequence shown here is derived from an EMBL/GenBank/DDBJ whole genome shotgun (WGS) entry which is preliminary data.</text>
</comment>
<dbReference type="SUPFAM" id="SSF103473">
    <property type="entry name" value="MFS general substrate transporter"/>
    <property type="match status" value="1"/>
</dbReference>
<feature type="transmembrane region" description="Helical" evidence="6">
    <location>
        <begin position="145"/>
        <end position="164"/>
    </location>
</feature>
<dbReference type="PANTHER" id="PTHR23501">
    <property type="entry name" value="MAJOR FACILITATOR SUPERFAMILY"/>
    <property type="match status" value="1"/>
</dbReference>
<evidence type="ECO:0000256" key="1">
    <source>
        <dbReference type="ARBA" id="ARBA00004141"/>
    </source>
</evidence>
<keyword evidence="3 6" id="KW-0812">Transmembrane</keyword>
<name>T0ZQP2_9ZZZZ</name>
<feature type="transmembrane region" description="Helical" evidence="6">
    <location>
        <begin position="38"/>
        <end position="57"/>
    </location>
</feature>
<gene>
    <name evidence="8" type="ORF">B1A_14449</name>
</gene>
<reference evidence="8" key="2">
    <citation type="journal article" date="2014" name="ISME J.">
        <title>Microbial stratification in low pH oxic and suboxic macroscopic growths along an acid mine drainage.</title>
        <authorList>
            <person name="Mendez-Garcia C."/>
            <person name="Mesa V."/>
            <person name="Sprenger R.R."/>
            <person name="Richter M."/>
            <person name="Diez M.S."/>
            <person name="Solano J."/>
            <person name="Bargiela R."/>
            <person name="Golyshina O.V."/>
            <person name="Manteca A."/>
            <person name="Ramos J.L."/>
            <person name="Gallego J.R."/>
            <person name="Llorente I."/>
            <person name="Martins Dos Santos V.A."/>
            <person name="Jensen O.N."/>
            <person name="Pelaez A.I."/>
            <person name="Sanchez J."/>
            <person name="Ferrer M."/>
        </authorList>
    </citation>
    <scope>NUCLEOTIDE SEQUENCE</scope>
</reference>
<proteinExistence type="predicted"/>
<reference evidence="8" key="1">
    <citation type="submission" date="2013-08" db="EMBL/GenBank/DDBJ databases">
        <authorList>
            <person name="Mendez C."/>
            <person name="Richter M."/>
            <person name="Ferrer M."/>
            <person name="Sanchez J."/>
        </authorList>
    </citation>
    <scope>NUCLEOTIDE SEQUENCE</scope>
</reference>
<feature type="transmembrane region" description="Helical" evidence="6">
    <location>
        <begin position="6"/>
        <end position="26"/>
    </location>
</feature>
<dbReference type="PANTHER" id="PTHR23501:SF197">
    <property type="entry name" value="COMD"/>
    <property type="match status" value="1"/>
</dbReference>
<evidence type="ECO:0000256" key="4">
    <source>
        <dbReference type="ARBA" id="ARBA00022989"/>
    </source>
</evidence>
<evidence type="ECO:0000313" key="8">
    <source>
        <dbReference type="EMBL" id="EQD46822.1"/>
    </source>
</evidence>
<dbReference type="EMBL" id="AUZX01010601">
    <property type="protein sequence ID" value="EQD46822.1"/>
    <property type="molecule type" value="Genomic_DNA"/>
</dbReference>
<evidence type="ECO:0000256" key="6">
    <source>
        <dbReference type="SAM" id="Phobius"/>
    </source>
</evidence>
<dbReference type="InterPro" id="IPR010573">
    <property type="entry name" value="MFS_Str1/Tri12-like"/>
</dbReference>
<organism evidence="8">
    <name type="scientific">mine drainage metagenome</name>
    <dbReference type="NCBI Taxonomy" id="410659"/>
    <lineage>
        <taxon>unclassified sequences</taxon>
        <taxon>metagenomes</taxon>
        <taxon>ecological metagenomes</taxon>
    </lineage>
</organism>
<dbReference type="InterPro" id="IPR020846">
    <property type="entry name" value="MFS_dom"/>
</dbReference>
<feature type="transmembrane region" description="Helical" evidence="6">
    <location>
        <begin position="196"/>
        <end position="214"/>
    </location>
</feature>
<keyword evidence="5 6" id="KW-0472">Membrane</keyword>
<feature type="transmembrane region" description="Helical" evidence="6">
    <location>
        <begin position="107"/>
        <end position="130"/>
    </location>
</feature>
<dbReference type="Pfam" id="PF06609">
    <property type="entry name" value="TRI12"/>
    <property type="match status" value="1"/>
</dbReference>